<dbReference type="AlphaFoldDB" id="A0A427AUI0"/>
<gene>
    <name evidence="1" type="ORF">B296_00024410</name>
</gene>
<proteinExistence type="predicted"/>
<accession>A0A427AUI0</accession>
<dbReference type="EMBL" id="AMZH03001313">
    <property type="protein sequence ID" value="RRT79777.1"/>
    <property type="molecule type" value="Genomic_DNA"/>
</dbReference>
<organism evidence="1 2">
    <name type="scientific">Ensete ventricosum</name>
    <name type="common">Abyssinian banana</name>
    <name type="synonym">Musa ensete</name>
    <dbReference type="NCBI Taxonomy" id="4639"/>
    <lineage>
        <taxon>Eukaryota</taxon>
        <taxon>Viridiplantae</taxon>
        <taxon>Streptophyta</taxon>
        <taxon>Embryophyta</taxon>
        <taxon>Tracheophyta</taxon>
        <taxon>Spermatophyta</taxon>
        <taxon>Magnoliopsida</taxon>
        <taxon>Liliopsida</taxon>
        <taxon>Zingiberales</taxon>
        <taxon>Musaceae</taxon>
        <taxon>Ensete</taxon>
    </lineage>
</organism>
<reference evidence="1 2" key="1">
    <citation type="journal article" date="2014" name="Agronomy (Basel)">
        <title>A Draft Genome Sequence for Ensete ventricosum, the Drought-Tolerant Tree Against Hunger.</title>
        <authorList>
            <person name="Harrison J."/>
            <person name="Moore K.A."/>
            <person name="Paszkiewicz K."/>
            <person name="Jones T."/>
            <person name="Grant M."/>
            <person name="Ambacheew D."/>
            <person name="Muzemil S."/>
            <person name="Studholme D.J."/>
        </authorList>
    </citation>
    <scope>NUCLEOTIDE SEQUENCE [LARGE SCALE GENOMIC DNA]</scope>
</reference>
<name>A0A427AUI0_ENSVE</name>
<protein>
    <submittedName>
        <fullName evidence="1">Uncharacterized protein</fullName>
    </submittedName>
</protein>
<dbReference type="Proteomes" id="UP000287651">
    <property type="component" value="Unassembled WGS sequence"/>
</dbReference>
<comment type="caution">
    <text evidence="1">The sequence shown here is derived from an EMBL/GenBank/DDBJ whole genome shotgun (WGS) entry which is preliminary data.</text>
</comment>
<sequence length="84" mass="8962">MAVDFGGGDAATVGAKGSKRSAAIIDLLSFDSEKELAMPSLQSTERRWAVTRTDTLGKENRVIETAGGMVPTSRCRSRCLLQMG</sequence>
<evidence type="ECO:0000313" key="1">
    <source>
        <dbReference type="EMBL" id="RRT79777.1"/>
    </source>
</evidence>
<evidence type="ECO:0000313" key="2">
    <source>
        <dbReference type="Proteomes" id="UP000287651"/>
    </source>
</evidence>